<evidence type="ECO:0000256" key="1">
    <source>
        <dbReference type="ARBA" id="ARBA00004123"/>
    </source>
</evidence>
<dbReference type="Pfam" id="PF04683">
    <property type="entry name" value="Rpn13_ADRM1_Pru"/>
    <property type="match status" value="1"/>
</dbReference>
<evidence type="ECO:0000256" key="2">
    <source>
        <dbReference type="ARBA" id="ARBA00004496"/>
    </source>
</evidence>
<dbReference type="GO" id="GO:0005634">
    <property type="term" value="C:nucleus"/>
    <property type="evidence" value="ECO:0007669"/>
    <property type="project" value="UniProtKB-SubCell"/>
</dbReference>
<dbReference type="InterPro" id="IPR038633">
    <property type="entry name" value="Rpn13/ADRM1_Pru_sf"/>
</dbReference>
<dbReference type="PANTHER" id="PTHR12225">
    <property type="entry name" value="ADHESION REGULATING MOLECULE 1 110 KDA CELL MEMBRANE GLYCOPROTEIN"/>
    <property type="match status" value="1"/>
</dbReference>
<keyword evidence="4" id="KW-0647">Proteasome</keyword>
<dbReference type="OrthoDB" id="340431at2759"/>
<gene>
    <name evidence="7" type="ORF">STAS_12468</name>
</gene>
<evidence type="ECO:0000259" key="6">
    <source>
        <dbReference type="PROSITE" id="PS51917"/>
    </source>
</evidence>
<keyword evidence="5" id="KW-0539">Nucleus</keyword>
<dbReference type="GO" id="GO:0008541">
    <property type="term" value="C:proteasome regulatory particle, lid subcomplex"/>
    <property type="evidence" value="ECO:0007669"/>
    <property type="project" value="TreeGrafter"/>
</dbReference>
<evidence type="ECO:0000256" key="3">
    <source>
        <dbReference type="ARBA" id="ARBA00022490"/>
    </source>
</evidence>
<dbReference type="InterPro" id="IPR006773">
    <property type="entry name" value="Rpn13/ADRM1"/>
</dbReference>
<dbReference type="GO" id="GO:0061133">
    <property type="term" value="F:endopeptidase activator activity"/>
    <property type="evidence" value="ECO:0007669"/>
    <property type="project" value="TreeGrafter"/>
</dbReference>
<dbReference type="InterPro" id="IPR044868">
    <property type="entry name" value="Rpn13/ADRM1_Pru"/>
</dbReference>
<name>A0A5A7PTH4_STRAF</name>
<evidence type="ECO:0000256" key="5">
    <source>
        <dbReference type="ARBA" id="ARBA00023242"/>
    </source>
</evidence>
<organism evidence="7 8">
    <name type="scientific">Striga asiatica</name>
    <name type="common">Asiatic witchweed</name>
    <name type="synonym">Buchnera asiatica</name>
    <dbReference type="NCBI Taxonomy" id="4170"/>
    <lineage>
        <taxon>Eukaryota</taxon>
        <taxon>Viridiplantae</taxon>
        <taxon>Streptophyta</taxon>
        <taxon>Embryophyta</taxon>
        <taxon>Tracheophyta</taxon>
        <taxon>Spermatophyta</taxon>
        <taxon>Magnoliopsida</taxon>
        <taxon>eudicotyledons</taxon>
        <taxon>Gunneridae</taxon>
        <taxon>Pentapetalae</taxon>
        <taxon>asterids</taxon>
        <taxon>lamiids</taxon>
        <taxon>Lamiales</taxon>
        <taxon>Orobanchaceae</taxon>
        <taxon>Buchnereae</taxon>
        <taxon>Striga</taxon>
    </lineage>
</organism>
<comment type="caution">
    <text evidence="7">The sequence shown here is derived from an EMBL/GenBank/DDBJ whole genome shotgun (WGS) entry which is preliminary data.</text>
</comment>
<evidence type="ECO:0000256" key="4">
    <source>
        <dbReference type="ARBA" id="ARBA00022942"/>
    </source>
</evidence>
<keyword evidence="3" id="KW-0963">Cytoplasm</keyword>
<proteinExistence type="predicted"/>
<dbReference type="GO" id="GO:0070628">
    <property type="term" value="F:proteasome binding"/>
    <property type="evidence" value="ECO:0007669"/>
    <property type="project" value="TreeGrafter"/>
</dbReference>
<reference evidence="8" key="1">
    <citation type="journal article" date="2019" name="Curr. Biol.">
        <title>Genome Sequence of Striga asiatica Provides Insight into the Evolution of Plant Parasitism.</title>
        <authorList>
            <person name="Yoshida S."/>
            <person name="Kim S."/>
            <person name="Wafula E.K."/>
            <person name="Tanskanen J."/>
            <person name="Kim Y.M."/>
            <person name="Honaas L."/>
            <person name="Yang Z."/>
            <person name="Spallek T."/>
            <person name="Conn C.E."/>
            <person name="Ichihashi Y."/>
            <person name="Cheong K."/>
            <person name="Cui S."/>
            <person name="Der J.P."/>
            <person name="Gundlach H."/>
            <person name="Jiao Y."/>
            <person name="Hori C."/>
            <person name="Ishida J.K."/>
            <person name="Kasahara H."/>
            <person name="Kiba T."/>
            <person name="Kim M.S."/>
            <person name="Koo N."/>
            <person name="Laohavisit A."/>
            <person name="Lee Y.H."/>
            <person name="Lumba S."/>
            <person name="McCourt P."/>
            <person name="Mortimer J.C."/>
            <person name="Mutuku J.M."/>
            <person name="Nomura T."/>
            <person name="Sasaki-Sekimoto Y."/>
            <person name="Seto Y."/>
            <person name="Wang Y."/>
            <person name="Wakatake T."/>
            <person name="Sakakibara H."/>
            <person name="Demura T."/>
            <person name="Yamaguchi S."/>
            <person name="Yoneyama K."/>
            <person name="Manabe R.I."/>
            <person name="Nelson D.C."/>
            <person name="Schulman A.H."/>
            <person name="Timko M.P."/>
            <person name="dePamphilis C.W."/>
            <person name="Choi D."/>
            <person name="Shirasu K."/>
        </authorList>
    </citation>
    <scope>NUCLEOTIDE SEQUENCE [LARGE SCALE GENOMIC DNA]</scope>
    <source>
        <strain evidence="8">cv. UVA1</strain>
    </source>
</reference>
<comment type="subcellular location">
    <subcellularLocation>
        <location evidence="2">Cytoplasm</location>
    </subcellularLocation>
    <subcellularLocation>
        <location evidence="1">Nucleus</location>
    </subcellularLocation>
</comment>
<dbReference type="AlphaFoldDB" id="A0A5A7PTH4"/>
<accession>A0A5A7PTH4</accession>
<keyword evidence="7" id="KW-0675">Receptor</keyword>
<dbReference type="Proteomes" id="UP000325081">
    <property type="component" value="Unassembled WGS sequence"/>
</dbReference>
<dbReference type="Gene3D" id="2.30.29.70">
    <property type="entry name" value="Proteasomal ubiquitin receptor Rpn13/ADRM1"/>
    <property type="match status" value="1"/>
</dbReference>
<feature type="non-terminal residue" evidence="7">
    <location>
        <position position="152"/>
    </location>
</feature>
<protein>
    <submittedName>
        <fullName evidence="7">Proteasomal ubiquitin receptor ADRM1</fullName>
    </submittedName>
</protein>
<evidence type="ECO:0000313" key="7">
    <source>
        <dbReference type="EMBL" id="GER36140.1"/>
    </source>
</evidence>
<dbReference type="EMBL" id="BKCP01005072">
    <property type="protein sequence ID" value="GER36140.1"/>
    <property type="molecule type" value="Genomic_DNA"/>
</dbReference>
<dbReference type="PROSITE" id="PS51917">
    <property type="entry name" value="PRU"/>
    <property type="match status" value="1"/>
</dbReference>
<sequence length="152" mass="17269">MITSVYFIGQKVLLEFCAGKMLMHGTHDILDSLEGLVRMGRDQIVFPEETVFEKVNQSSGRVYILKFHTDGRKFFFLMQKLSKTGLGLGYILKPELVPPLVQELLLHQQLASYLPEVLCTGQGSKTMDEVVVYKPLTEKTKIPSIFDEFLVL</sequence>
<keyword evidence="8" id="KW-1185">Reference proteome</keyword>
<dbReference type="GO" id="GO:0005737">
    <property type="term" value="C:cytoplasm"/>
    <property type="evidence" value="ECO:0007669"/>
    <property type="project" value="UniProtKB-SubCell"/>
</dbReference>
<feature type="domain" description="Pru" evidence="6">
    <location>
        <begin position="1"/>
        <end position="108"/>
    </location>
</feature>
<evidence type="ECO:0000313" key="8">
    <source>
        <dbReference type="Proteomes" id="UP000325081"/>
    </source>
</evidence>
<dbReference type="PANTHER" id="PTHR12225:SF0">
    <property type="entry name" value="PROTEASOMAL UBIQUITIN RECEPTOR ADRM1"/>
    <property type="match status" value="1"/>
</dbReference>